<evidence type="ECO:0000313" key="1">
    <source>
        <dbReference type="EMBL" id="CAG7725762.1"/>
    </source>
</evidence>
<comment type="caution">
    <text evidence="1">The sequence shown here is derived from an EMBL/GenBank/DDBJ whole genome shotgun (WGS) entry which is preliminary data.</text>
</comment>
<dbReference type="EMBL" id="CAJVCH010126492">
    <property type="protein sequence ID" value="CAG7725762.1"/>
    <property type="molecule type" value="Genomic_DNA"/>
</dbReference>
<evidence type="ECO:0000313" key="2">
    <source>
        <dbReference type="Proteomes" id="UP000708208"/>
    </source>
</evidence>
<protein>
    <submittedName>
        <fullName evidence="1">Uncharacterized protein</fullName>
    </submittedName>
</protein>
<name>A0A8J2NTQ6_9HEXA</name>
<keyword evidence="2" id="KW-1185">Reference proteome</keyword>
<dbReference type="Proteomes" id="UP000708208">
    <property type="component" value="Unassembled WGS sequence"/>
</dbReference>
<proteinExistence type="predicted"/>
<organism evidence="1 2">
    <name type="scientific">Allacma fusca</name>
    <dbReference type="NCBI Taxonomy" id="39272"/>
    <lineage>
        <taxon>Eukaryota</taxon>
        <taxon>Metazoa</taxon>
        <taxon>Ecdysozoa</taxon>
        <taxon>Arthropoda</taxon>
        <taxon>Hexapoda</taxon>
        <taxon>Collembola</taxon>
        <taxon>Symphypleona</taxon>
        <taxon>Sminthuridae</taxon>
        <taxon>Allacma</taxon>
    </lineage>
</organism>
<sequence length="271" mass="31274">MEDVRILTANDYQKEGLQLRNPTQLLSSFVCSPQFFHYSFPGEIHTSILHTSVECPYCLELPDQGGVAPTVPFRCRRAKNFQLTFHPSGSYERAFLHYKNYLRQATFGIVPVSTVNMQSRTKILEIMQVAANLIKSMHQTYTNFGVIQLNFHSLMSGPDGNMHSTELEDNSYTPMGHQIPLYYLLAYLYRFIYHIIQREREGGSYQHPSLAVIWELKSPATCSAEAKLRIQQFGDRFIGLGSSPETRFTKPEKQFMAEYIRQNGKYFSRGW</sequence>
<accession>A0A8J2NTQ6</accession>
<reference evidence="1" key="1">
    <citation type="submission" date="2021-06" db="EMBL/GenBank/DDBJ databases">
        <authorList>
            <person name="Hodson N. C."/>
            <person name="Mongue J. A."/>
            <person name="Jaron S. K."/>
        </authorList>
    </citation>
    <scope>NUCLEOTIDE SEQUENCE</scope>
</reference>
<gene>
    <name evidence="1" type="ORF">AFUS01_LOCUS14706</name>
</gene>
<dbReference type="AlphaFoldDB" id="A0A8J2NTQ6"/>